<evidence type="ECO:0008006" key="4">
    <source>
        <dbReference type="Google" id="ProtNLM"/>
    </source>
</evidence>
<dbReference type="EMBL" id="JAQQXQ010000017">
    <property type="protein sequence ID" value="MDC8755951.1"/>
    <property type="molecule type" value="Genomic_DNA"/>
</dbReference>
<evidence type="ECO:0000256" key="1">
    <source>
        <dbReference type="SAM" id="MobiDB-lite"/>
    </source>
</evidence>
<protein>
    <recommendedName>
        <fullName evidence="4">HTH marR-type domain-containing protein</fullName>
    </recommendedName>
</protein>
<gene>
    <name evidence="2" type="ORF">OIK40_14985</name>
</gene>
<keyword evidence="3" id="KW-1185">Reference proteome</keyword>
<dbReference type="RefSeq" id="WP_273679162.1">
    <property type="nucleotide sequence ID" value="NZ_JAQQXQ010000017.1"/>
</dbReference>
<accession>A0ABT5JV61</accession>
<proteinExistence type="predicted"/>
<comment type="caution">
    <text evidence="2">The sequence shown here is derived from an EMBL/GenBank/DDBJ whole genome shotgun (WGS) entry which is preliminary data.</text>
</comment>
<evidence type="ECO:0000313" key="3">
    <source>
        <dbReference type="Proteomes" id="UP001216558"/>
    </source>
</evidence>
<organism evidence="2 3">
    <name type="scientific">Erythrobacter fulvus</name>
    <dbReference type="NCBI Taxonomy" id="2987523"/>
    <lineage>
        <taxon>Bacteria</taxon>
        <taxon>Pseudomonadati</taxon>
        <taxon>Pseudomonadota</taxon>
        <taxon>Alphaproteobacteria</taxon>
        <taxon>Sphingomonadales</taxon>
        <taxon>Erythrobacteraceae</taxon>
        <taxon>Erythrobacter/Porphyrobacter group</taxon>
        <taxon>Erythrobacter</taxon>
    </lineage>
</organism>
<evidence type="ECO:0000313" key="2">
    <source>
        <dbReference type="EMBL" id="MDC8755951.1"/>
    </source>
</evidence>
<name>A0ABT5JV61_9SPHN</name>
<dbReference type="Proteomes" id="UP001216558">
    <property type="component" value="Unassembled WGS sequence"/>
</dbReference>
<reference evidence="2 3" key="1">
    <citation type="submission" date="2022-10" db="EMBL/GenBank/DDBJ databases">
        <title>Erythrobacter sp. sf7 Genome sequencing.</title>
        <authorList>
            <person name="Park S."/>
        </authorList>
    </citation>
    <scope>NUCLEOTIDE SEQUENCE [LARGE SCALE GENOMIC DNA]</scope>
    <source>
        <strain evidence="3">sf7</strain>
    </source>
</reference>
<feature type="region of interest" description="Disordered" evidence="1">
    <location>
        <begin position="22"/>
        <end position="43"/>
    </location>
</feature>
<sequence>MTNHLSLSQDLARFEKLIETAETKTKANAPRSQAGSSEAAGAPQEMRDLFVTAARRERERMRTRAAHLPIELAGDAGWAILLDLYISDKMIMDIEPNGCGRRWNISDDTALRQIAGLIATNLVVRVHGEPAEGFRALRLTARGREAVTSILKSSA</sequence>